<evidence type="ECO:0000313" key="4">
    <source>
        <dbReference type="Proteomes" id="UP000816034"/>
    </source>
</evidence>
<accession>A0AA88GI80</accession>
<keyword evidence="2" id="KW-1133">Transmembrane helix</keyword>
<dbReference type="RefSeq" id="XP_044546330.1">
    <property type="nucleotide sequence ID" value="XM_044697701.1"/>
</dbReference>
<gene>
    <name evidence="3" type="ORF">C9374_007706</name>
</gene>
<keyword evidence="2" id="KW-0472">Membrane</keyword>
<dbReference type="AlphaFoldDB" id="A0AA88GI80"/>
<dbReference type="GeneID" id="68100160"/>
<dbReference type="EMBL" id="PYSW02000030">
    <property type="protein sequence ID" value="KAG2379068.1"/>
    <property type="molecule type" value="Genomic_DNA"/>
</dbReference>
<keyword evidence="2" id="KW-0812">Transmembrane</keyword>
<proteinExistence type="predicted"/>
<name>A0AA88GI80_NAELO</name>
<comment type="caution">
    <text evidence="3">The sequence shown here is derived from an EMBL/GenBank/DDBJ whole genome shotgun (WGS) entry which is preliminary data.</text>
</comment>
<feature type="region of interest" description="Disordered" evidence="1">
    <location>
        <begin position="1"/>
        <end position="40"/>
    </location>
</feature>
<feature type="transmembrane region" description="Helical" evidence="2">
    <location>
        <begin position="60"/>
        <end position="78"/>
    </location>
</feature>
<reference evidence="3 4" key="1">
    <citation type="journal article" date="2018" name="BMC Genomics">
        <title>The genome of Naegleria lovaniensis, the basis for a comparative approach to unravel pathogenicity factors of the human pathogenic amoeba N. fowleri.</title>
        <authorList>
            <person name="Liechti N."/>
            <person name="Schurch N."/>
            <person name="Bruggmann R."/>
            <person name="Wittwer M."/>
        </authorList>
    </citation>
    <scope>NUCLEOTIDE SEQUENCE [LARGE SCALE GENOMIC DNA]</scope>
    <source>
        <strain evidence="3 4">ATCC 30569</strain>
    </source>
</reference>
<feature type="compositionally biased region" description="Basic and acidic residues" evidence="1">
    <location>
        <begin position="19"/>
        <end position="35"/>
    </location>
</feature>
<evidence type="ECO:0000256" key="2">
    <source>
        <dbReference type="SAM" id="Phobius"/>
    </source>
</evidence>
<keyword evidence="4" id="KW-1185">Reference proteome</keyword>
<protein>
    <submittedName>
        <fullName evidence="3">Uncharacterized protein</fullName>
    </submittedName>
</protein>
<evidence type="ECO:0000256" key="1">
    <source>
        <dbReference type="SAM" id="MobiDB-lite"/>
    </source>
</evidence>
<evidence type="ECO:0000313" key="3">
    <source>
        <dbReference type="EMBL" id="KAG2379068.1"/>
    </source>
</evidence>
<dbReference type="Proteomes" id="UP000816034">
    <property type="component" value="Unassembled WGS sequence"/>
</dbReference>
<sequence>MKPPSSFKVFSELQNSEALSDKNKTNTTGDREHPQSESTSHTTSQLLSILKLIYHFITKYFPKLITLVFGLVFIKLYISKLFPSFQVWRNFSNNFSSENSSPHHHGGMISHTSQNPYYNFIPSNSNDIAHEVKMELYGHYVNPITGLPSFPDYITQDEMQLEELRRMDGTNDWMNTSHVRTRSSRR</sequence>
<organism evidence="3 4">
    <name type="scientific">Naegleria lovaniensis</name>
    <name type="common">Amoeba</name>
    <dbReference type="NCBI Taxonomy" id="51637"/>
    <lineage>
        <taxon>Eukaryota</taxon>
        <taxon>Discoba</taxon>
        <taxon>Heterolobosea</taxon>
        <taxon>Tetramitia</taxon>
        <taxon>Eutetramitia</taxon>
        <taxon>Vahlkampfiidae</taxon>
        <taxon>Naegleria</taxon>
    </lineage>
</organism>